<dbReference type="AlphaFoldDB" id="A0A0J9YH78"/>
<dbReference type="EMBL" id="CCBN010000001">
    <property type="protein sequence ID" value="CDO51076.1"/>
    <property type="molecule type" value="Genomic_DNA"/>
</dbReference>
<dbReference type="CDD" id="cd07067">
    <property type="entry name" value="HP_PGM_like"/>
    <property type="match status" value="1"/>
</dbReference>
<dbReference type="InterPro" id="IPR013078">
    <property type="entry name" value="His_Pase_superF_clade-1"/>
</dbReference>
<comment type="caution">
    <text evidence="1">The sequence shown here is derived from an EMBL/GenBank/DDBJ whole genome shotgun (WGS) entry which is preliminary data.</text>
</comment>
<dbReference type="Proteomes" id="UP000750522">
    <property type="component" value="Unassembled WGS sequence"/>
</dbReference>
<dbReference type="STRING" id="1173061.A0A0J9YH78"/>
<dbReference type="Gene3D" id="3.40.50.1240">
    <property type="entry name" value="Phosphoglycerate mutase-like"/>
    <property type="match status" value="1"/>
</dbReference>
<dbReference type="InterPro" id="IPR051710">
    <property type="entry name" value="Phosphatase_SH3-domain"/>
</dbReference>
<reference evidence="2" key="2">
    <citation type="journal article" date="2020" name="Front. Microbiol.">
        <title>Phenotypic and Genetic Characterization of the Cheese Ripening Yeast Geotrichum candidum.</title>
        <authorList>
            <person name="Perkins V."/>
            <person name="Vignola S."/>
            <person name="Lessard M.H."/>
            <person name="Plante P.L."/>
            <person name="Corbeil J."/>
            <person name="Dugat-Bony E."/>
            <person name="Frenette M."/>
            <person name="Labrie S."/>
        </authorList>
    </citation>
    <scope>NUCLEOTIDE SEQUENCE</scope>
    <source>
        <strain evidence="2">LMA-70</strain>
    </source>
</reference>
<accession>A0A0J9YH78</accession>
<dbReference type="InterPro" id="IPR029033">
    <property type="entry name" value="His_PPase_superfam"/>
</dbReference>
<proteinExistence type="predicted"/>
<reference evidence="1 3" key="1">
    <citation type="submission" date="2014-03" db="EMBL/GenBank/DDBJ databases">
        <authorList>
            <person name="Casaregola S."/>
        </authorList>
    </citation>
    <scope>NUCLEOTIDE SEQUENCE [LARGE SCALE GENOMIC DNA]</scope>
    <source>
        <strain evidence="1 3">CLIB 918</strain>
    </source>
</reference>
<organism evidence="1 3">
    <name type="scientific">Geotrichum candidum</name>
    <name type="common">Oospora lactis</name>
    <name type="synonym">Dipodascus geotrichum</name>
    <dbReference type="NCBI Taxonomy" id="1173061"/>
    <lineage>
        <taxon>Eukaryota</taxon>
        <taxon>Fungi</taxon>
        <taxon>Dikarya</taxon>
        <taxon>Ascomycota</taxon>
        <taxon>Saccharomycotina</taxon>
        <taxon>Dipodascomycetes</taxon>
        <taxon>Dipodascales</taxon>
        <taxon>Dipodascaceae</taxon>
        <taxon>Geotrichum</taxon>
    </lineage>
</organism>
<dbReference type="Proteomes" id="UP000242525">
    <property type="component" value="Unassembled WGS sequence"/>
</dbReference>
<dbReference type="Pfam" id="PF00300">
    <property type="entry name" value="His_Phos_1"/>
    <property type="match status" value="1"/>
</dbReference>
<dbReference type="SUPFAM" id="SSF53254">
    <property type="entry name" value="Phosphoglycerate mutase-like"/>
    <property type="match status" value="1"/>
</dbReference>
<dbReference type="EMBL" id="QQZK01000056">
    <property type="protein sequence ID" value="KAF5099737.1"/>
    <property type="molecule type" value="Genomic_DNA"/>
</dbReference>
<dbReference type="PANTHER" id="PTHR16469:SF27">
    <property type="entry name" value="UBIQUITIN-ASSOCIATED AND SH3 DOMAIN-CONTAINING BA-RELATED"/>
    <property type="match status" value="1"/>
</dbReference>
<evidence type="ECO:0000313" key="2">
    <source>
        <dbReference type="EMBL" id="KAF5099737.1"/>
    </source>
</evidence>
<evidence type="ECO:0000313" key="3">
    <source>
        <dbReference type="Proteomes" id="UP000242525"/>
    </source>
</evidence>
<dbReference type="OrthoDB" id="3898179at2759"/>
<evidence type="ECO:0000313" key="1">
    <source>
        <dbReference type="EMBL" id="CDO51076.1"/>
    </source>
</evidence>
<name>A0A0J9YH78_GEOCN</name>
<dbReference type="PANTHER" id="PTHR16469">
    <property type="entry name" value="UBIQUITIN-ASSOCIATED AND SH3 DOMAIN-CONTAINING BA-RELATED"/>
    <property type="match status" value="1"/>
</dbReference>
<keyword evidence="3" id="KW-1185">Reference proteome</keyword>
<sequence length="336" mass="37095">MTIKNLVIVRHAARLDTHDKSWKYLSPTPYDTPLYPPLGFSQACETGNVIANNLPTRRVVIHSSPFLRCVQTAKTIADSLKHQPDVSIKIDAFLGEWQTPDYFSDITPPPADNHESLKFSSLAWLNSQGYSNVDRSWPLSTFGSAGEYGESWSSMYSRFTKGLDKLVNYYEAQDDVTVILVTHGAGCNPLLGSCLHTPVLFTMGLANFCLLKRGAVANDWTLTAASPELNSLLMEHGSPRTANRHVIDMSRSIIGGPNLSESSSTSTSCSSMSDFLESPFQPHDYFTSLPSFPEEGPVNSSTLLPSFTFSSNNKLEDTLPPQDEIEDYFCLGSNQF</sequence>
<protein>
    <submittedName>
        <fullName evidence="1">Uncharacterized protein</fullName>
    </submittedName>
</protein>
<reference evidence="2" key="3">
    <citation type="submission" date="2020-01" db="EMBL/GenBank/DDBJ databases">
        <authorList>
            <person name="Perkins V."/>
            <person name="Lessard M.-H."/>
            <person name="Dugat-Bony E."/>
            <person name="Frenette M."/>
            <person name="Labrie S."/>
        </authorList>
    </citation>
    <scope>NUCLEOTIDE SEQUENCE</scope>
    <source>
        <strain evidence="2">LMA-70</strain>
    </source>
</reference>
<gene>
    <name evidence="1" type="ORF">BN980_GECA01s00461g</name>
    <name evidence="2" type="ORF">DV451_002875</name>
</gene>